<evidence type="ECO:0000313" key="7">
    <source>
        <dbReference type="Proteomes" id="UP001186159"/>
    </source>
</evidence>
<accession>A0ABD5GSB9</accession>
<dbReference type="InterPro" id="IPR008044">
    <property type="entry name" value="Phage_lysin"/>
</dbReference>
<dbReference type="AlphaFoldDB" id="A0ABD5GSB9"/>
<dbReference type="InterPro" id="IPR000064">
    <property type="entry name" value="NLP_P60_dom"/>
</dbReference>
<evidence type="ECO:0000256" key="4">
    <source>
        <dbReference type="ARBA" id="ARBA00022807"/>
    </source>
</evidence>
<keyword evidence="3" id="KW-0378">Hydrolase</keyword>
<evidence type="ECO:0000256" key="1">
    <source>
        <dbReference type="ARBA" id="ARBA00007074"/>
    </source>
</evidence>
<sequence>MKMDIDAAINALKKKIGKSTYSMEGSRDFSDGTCDCSGAVYYGLRKAGCSDFGYIPSTETLHEYLVQNGITLKAENEPFNMEKGDIIIWGKQGQSAGANGHTGICIDNQNWIECTAWHDLGETIQNHDKRWVMAGKPFFYVYHYTGRTPGINPNVTYGLHVKGGDWLSPVVNFNPVNSDGYAGLPNHEHDMLYARVDHGALKYRVHTIEAGWLDWVTSGNPNDPVNGCAGMFGQTIDGVQMVYLTPSGEYYRNAYYRSQTTKRADWLPEVADDSDFAGIFGEPLDRLQAAVNIRDPFGEQ</sequence>
<dbReference type="GO" id="GO:0008234">
    <property type="term" value="F:cysteine-type peptidase activity"/>
    <property type="evidence" value="ECO:0007669"/>
    <property type="project" value="UniProtKB-KW"/>
</dbReference>
<dbReference type="GO" id="GO:0006508">
    <property type="term" value="P:proteolysis"/>
    <property type="evidence" value="ECO:0007669"/>
    <property type="project" value="UniProtKB-KW"/>
</dbReference>
<reference evidence="6 7" key="1">
    <citation type="submission" date="2023-10" db="EMBL/GenBank/DDBJ databases">
        <title>Production of high quality cheese from raw caw milk (raw cheese).</title>
        <authorList>
            <person name="Samouris G."/>
        </authorList>
    </citation>
    <scope>NUCLEOTIDE SEQUENCE [LARGE SCALE GENOMIC DNA]</scope>
    <source>
        <strain evidence="6 7">MRS-5</strain>
    </source>
</reference>
<protein>
    <submittedName>
        <fullName evidence="6">Peptidoglycan amidohydrolase family protein</fullName>
    </submittedName>
</protein>
<feature type="domain" description="NlpC/P60" evidence="5">
    <location>
        <begin position="2"/>
        <end position="142"/>
    </location>
</feature>
<name>A0ABD5GSB9_9LACT</name>
<dbReference type="Proteomes" id="UP001186159">
    <property type="component" value="Unassembled WGS sequence"/>
</dbReference>
<dbReference type="SUPFAM" id="SSF54001">
    <property type="entry name" value="Cysteine proteinases"/>
    <property type="match status" value="1"/>
</dbReference>
<proteinExistence type="inferred from homology"/>
<comment type="similarity">
    <text evidence="1">Belongs to the peptidase C40 family.</text>
</comment>
<organism evidence="6 7">
    <name type="scientific">Lactococcus lactis</name>
    <dbReference type="NCBI Taxonomy" id="1358"/>
    <lineage>
        <taxon>Bacteria</taxon>
        <taxon>Bacillati</taxon>
        <taxon>Bacillota</taxon>
        <taxon>Bacilli</taxon>
        <taxon>Lactobacillales</taxon>
        <taxon>Streptococcaceae</taxon>
        <taxon>Lactococcus</taxon>
    </lineage>
</organism>
<dbReference type="Pfam" id="PF05382">
    <property type="entry name" value="Amidase_5"/>
    <property type="match status" value="1"/>
</dbReference>
<evidence type="ECO:0000256" key="3">
    <source>
        <dbReference type="ARBA" id="ARBA00022801"/>
    </source>
</evidence>
<keyword evidence="4" id="KW-0788">Thiol protease</keyword>
<keyword evidence="2" id="KW-0645">Protease</keyword>
<evidence type="ECO:0000256" key="2">
    <source>
        <dbReference type="ARBA" id="ARBA00022670"/>
    </source>
</evidence>
<evidence type="ECO:0000313" key="6">
    <source>
        <dbReference type="EMBL" id="MDV2619252.1"/>
    </source>
</evidence>
<evidence type="ECO:0000259" key="5">
    <source>
        <dbReference type="PROSITE" id="PS51935"/>
    </source>
</evidence>
<gene>
    <name evidence="6" type="ORF">RZO27_09000</name>
</gene>
<dbReference type="InterPro" id="IPR038765">
    <property type="entry name" value="Papain-like_cys_pep_sf"/>
</dbReference>
<comment type="caution">
    <text evidence="6">The sequence shown here is derived from an EMBL/GenBank/DDBJ whole genome shotgun (WGS) entry which is preliminary data.</text>
</comment>
<dbReference type="Gene3D" id="3.90.1720.10">
    <property type="entry name" value="endopeptidase domain like (from Nostoc punctiforme)"/>
    <property type="match status" value="1"/>
</dbReference>
<dbReference type="EMBL" id="JAWHVN010000041">
    <property type="protein sequence ID" value="MDV2619252.1"/>
    <property type="molecule type" value="Genomic_DNA"/>
</dbReference>
<dbReference type="PROSITE" id="PS51935">
    <property type="entry name" value="NLPC_P60"/>
    <property type="match status" value="1"/>
</dbReference>